<evidence type="ECO:0000313" key="1">
    <source>
        <dbReference type="EMBL" id="KAJ7779375.1"/>
    </source>
</evidence>
<name>A0AAD7K6S8_9AGAR</name>
<dbReference type="AlphaFoldDB" id="A0AAD7K6S8"/>
<comment type="caution">
    <text evidence="1">The sequence shown here is derived from an EMBL/GenBank/DDBJ whole genome shotgun (WGS) entry which is preliminary data.</text>
</comment>
<protein>
    <submittedName>
        <fullName evidence="1">Uncharacterized protein</fullName>
    </submittedName>
</protein>
<accession>A0AAD7K6S8</accession>
<keyword evidence="2" id="KW-1185">Reference proteome</keyword>
<dbReference type="Proteomes" id="UP001215280">
    <property type="component" value="Unassembled WGS sequence"/>
</dbReference>
<reference evidence="1" key="1">
    <citation type="submission" date="2023-03" db="EMBL/GenBank/DDBJ databases">
        <title>Massive genome expansion in bonnet fungi (Mycena s.s.) driven by repeated elements and novel gene families across ecological guilds.</title>
        <authorList>
            <consortium name="Lawrence Berkeley National Laboratory"/>
            <person name="Harder C.B."/>
            <person name="Miyauchi S."/>
            <person name="Viragh M."/>
            <person name="Kuo A."/>
            <person name="Thoen E."/>
            <person name="Andreopoulos B."/>
            <person name="Lu D."/>
            <person name="Skrede I."/>
            <person name="Drula E."/>
            <person name="Henrissat B."/>
            <person name="Morin E."/>
            <person name="Kohler A."/>
            <person name="Barry K."/>
            <person name="LaButti K."/>
            <person name="Morin E."/>
            <person name="Salamov A."/>
            <person name="Lipzen A."/>
            <person name="Mereny Z."/>
            <person name="Hegedus B."/>
            <person name="Baldrian P."/>
            <person name="Stursova M."/>
            <person name="Weitz H."/>
            <person name="Taylor A."/>
            <person name="Grigoriev I.V."/>
            <person name="Nagy L.G."/>
            <person name="Martin F."/>
            <person name="Kauserud H."/>
        </authorList>
    </citation>
    <scope>NUCLEOTIDE SEQUENCE</scope>
    <source>
        <strain evidence="1">CBHHK188m</strain>
    </source>
</reference>
<proteinExistence type="predicted"/>
<evidence type="ECO:0000313" key="2">
    <source>
        <dbReference type="Proteomes" id="UP001215280"/>
    </source>
</evidence>
<dbReference type="EMBL" id="JARJLG010000007">
    <property type="protein sequence ID" value="KAJ7779375.1"/>
    <property type="molecule type" value="Genomic_DNA"/>
</dbReference>
<gene>
    <name evidence="1" type="ORF">DFH07DRAFT_950440</name>
</gene>
<organism evidence="1 2">
    <name type="scientific">Mycena maculata</name>
    <dbReference type="NCBI Taxonomy" id="230809"/>
    <lineage>
        <taxon>Eukaryota</taxon>
        <taxon>Fungi</taxon>
        <taxon>Dikarya</taxon>
        <taxon>Basidiomycota</taxon>
        <taxon>Agaricomycotina</taxon>
        <taxon>Agaricomycetes</taxon>
        <taxon>Agaricomycetidae</taxon>
        <taxon>Agaricales</taxon>
        <taxon>Marasmiineae</taxon>
        <taxon>Mycenaceae</taxon>
        <taxon>Mycena</taxon>
    </lineage>
</organism>
<sequence length="77" mass="8515">MGLLAAVSSSDEEEDSEEVVSVFMGADDASLIAALDGFAMKIPEQMMMSLPDHVESQPWVERLPEIGMWFDPVNQQQ</sequence>